<organism evidence="1 2">
    <name type="scientific">Trifolium medium</name>
    <dbReference type="NCBI Taxonomy" id="97028"/>
    <lineage>
        <taxon>Eukaryota</taxon>
        <taxon>Viridiplantae</taxon>
        <taxon>Streptophyta</taxon>
        <taxon>Embryophyta</taxon>
        <taxon>Tracheophyta</taxon>
        <taxon>Spermatophyta</taxon>
        <taxon>Magnoliopsida</taxon>
        <taxon>eudicotyledons</taxon>
        <taxon>Gunneridae</taxon>
        <taxon>Pentapetalae</taxon>
        <taxon>rosids</taxon>
        <taxon>fabids</taxon>
        <taxon>Fabales</taxon>
        <taxon>Fabaceae</taxon>
        <taxon>Papilionoideae</taxon>
        <taxon>50 kb inversion clade</taxon>
        <taxon>NPAAA clade</taxon>
        <taxon>Hologalegina</taxon>
        <taxon>IRL clade</taxon>
        <taxon>Trifolieae</taxon>
        <taxon>Trifolium</taxon>
    </lineage>
</organism>
<dbReference type="EMBL" id="LXQA011125549">
    <property type="protein sequence ID" value="MCI85867.1"/>
    <property type="molecule type" value="Genomic_DNA"/>
</dbReference>
<sequence length="37" mass="4272">IQNHFMASEITDQSLKAQLLEVSSFLNSSYFRSPLLR</sequence>
<dbReference type="AlphaFoldDB" id="A0A392VDC9"/>
<evidence type="ECO:0000313" key="1">
    <source>
        <dbReference type="EMBL" id="MCI85867.1"/>
    </source>
</evidence>
<name>A0A392VDC9_9FABA</name>
<reference evidence="1 2" key="1">
    <citation type="journal article" date="2018" name="Front. Plant Sci.">
        <title>Red Clover (Trifolium pratense) and Zigzag Clover (T. medium) - A Picture of Genomic Similarities and Differences.</title>
        <authorList>
            <person name="Dluhosova J."/>
            <person name="Istvanek J."/>
            <person name="Nedelnik J."/>
            <person name="Repkova J."/>
        </authorList>
    </citation>
    <scope>NUCLEOTIDE SEQUENCE [LARGE SCALE GENOMIC DNA]</scope>
    <source>
        <strain evidence="2">cv. 10/8</strain>
        <tissue evidence="1">Leaf</tissue>
    </source>
</reference>
<proteinExistence type="predicted"/>
<dbReference type="Proteomes" id="UP000265520">
    <property type="component" value="Unassembled WGS sequence"/>
</dbReference>
<comment type="caution">
    <text evidence="1">The sequence shown here is derived from an EMBL/GenBank/DDBJ whole genome shotgun (WGS) entry which is preliminary data.</text>
</comment>
<keyword evidence="2" id="KW-1185">Reference proteome</keyword>
<feature type="non-terminal residue" evidence="1">
    <location>
        <position position="1"/>
    </location>
</feature>
<protein>
    <submittedName>
        <fullName evidence="1">Uncharacterized protein</fullName>
    </submittedName>
</protein>
<evidence type="ECO:0000313" key="2">
    <source>
        <dbReference type="Proteomes" id="UP000265520"/>
    </source>
</evidence>
<accession>A0A392VDC9</accession>